<dbReference type="GO" id="GO:0003700">
    <property type="term" value="F:DNA-binding transcription factor activity"/>
    <property type="evidence" value="ECO:0007669"/>
    <property type="project" value="TreeGrafter"/>
</dbReference>
<sequence length="170" mass="18561">MCSDNAQGAKLVADLFAQRQWRQAGFIGESLDNFSTRQRYEAFVAHTQGMEVAAHFCDSSGYQAGFAAARQLLAAHPQLQALFCATDMLALGALDGLRADNPAASLPAIIGFDDIPQADWQPYQLTTVQQNTALLAHHAVDLLVTRIAKFSLPSRHREVPVKLIVRQSAK</sequence>
<evidence type="ECO:0000259" key="5">
    <source>
        <dbReference type="Pfam" id="PF13377"/>
    </source>
</evidence>
<evidence type="ECO:0000256" key="3">
    <source>
        <dbReference type="ARBA" id="ARBA00023125"/>
    </source>
</evidence>
<evidence type="ECO:0000313" key="7">
    <source>
        <dbReference type="Proteomes" id="UP000254863"/>
    </source>
</evidence>
<protein>
    <submittedName>
        <fullName evidence="6">LacI family transcriptional regulator</fullName>
    </submittedName>
</protein>
<proteinExistence type="predicted"/>
<feature type="domain" description="Transcriptional regulator LacI/GalR-like sensor" evidence="5">
    <location>
        <begin position="14"/>
        <end position="168"/>
    </location>
</feature>
<dbReference type="Proteomes" id="UP000254863">
    <property type="component" value="Unassembled WGS sequence"/>
</dbReference>
<dbReference type="Pfam" id="PF13377">
    <property type="entry name" value="Peripla_BP_3"/>
    <property type="match status" value="1"/>
</dbReference>
<comment type="caution">
    <text evidence="6">The sequence shown here is derived from an EMBL/GenBank/DDBJ whole genome shotgun (WGS) entry which is preliminary data.</text>
</comment>
<dbReference type="GO" id="GO:0000976">
    <property type="term" value="F:transcription cis-regulatory region binding"/>
    <property type="evidence" value="ECO:0007669"/>
    <property type="project" value="TreeGrafter"/>
</dbReference>
<evidence type="ECO:0000313" key="6">
    <source>
        <dbReference type="EMBL" id="STV78183.1"/>
    </source>
</evidence>
<keyword evidence="2" id="KW-0805">Transcription regulation</keyword>
<keyword evidence="3" id="KW-0238">DNA-binding</keyword>
<organism evidence="6 7">
    <name type="scientific">Klebsiella michiganensis</name>
    <dbReference type="NCBI Taxonomy" id="1134687"/>
    <lineage>
        <taxon>Bacteria</taxon>
        <taxon>Pseudomonadati</taxon>
        <taxon>Pseudomonadota</taxon>
        <taxon>Gammaproteobacteria</taxon>
        <taxon>Enterobacterales</taxon>
        <taxon>Enterobacteriaceae</taxon>
        <taxon>Klebsiella/Raoultella group</taxon>
        <taxon>Klebsiella</taxon>
    </lineage>
</organism>
<evidence type="ECO:0000256" key="1">
    <source>
        <dbReference type="ARBA" id="ARBA00022491"/>
    </source>
</evidence>
<dbReference type="PANTHER" id="PTHR30146:SF95">
    <property type="entry name" value="RIBOSE OPERON REPRESSOR"/>
    <property type="match status" value="1"/>
</dbReference>
<name>A0A7H4N4W9_9ENTR</name>
<gene>
    <name evidence="6" type="primary">rbsR_2</name>
    <name evidence="6" type="ORF">NCTC11685_02095</name>
</gene>
<dbReference type="InterPro" id="IPR028082">
    <property type="entry name" value="Peripla_BP_I"/>
</dbReference>
<evidence type="ECO:0000256" key="4">
    <source>
        <dbReference type="ARBA" id="ARBA00023163"/>
    </source>
</evidence>
<accession>A0A7H4N4W9</accession>
<dbReference type="EMBL" id="UGMS01000001">
    <property type="protein sequence ID" value="STV78183.1"/>
    <property type="molecule type" value="Genomic_DNA"/>
</dbReference>
<dbReference type="SUPFAM" id="SSF53822">
    <property type="entry name" value="Periplasmic binding protein-like I"/>
    <property type="match status" value="1"/>
</dbReference>
<dbReference type="InterPro" id="IPR046335">
    <property type="entry name" value="LacI/GalR-like_sensor"/>
</dbReference>
<reference evidence="6 7" key="1">
    <citation type="submission" date="2018-06" db="EMBL/GenBank/DDBJ databases">
        <authorList>
            <consortium name="Pathogen Informatics"/>
            <person name="Doyle S."/>
        </authorList>
    </citation>
    <scope>NUCLEOTIDE SEQUENCE [LARGE SCALE GENOMIC DNA]</scope>
    <source>
        <strain evidence="6 7">NCTC11685</strain>
    </source>
</reference>
<dbReference type="Gene3D" id="3.40.50.2300">
    <property type="match status" value="1"/>
</dbReference>
<evidence type="ECO:0000256" key="2">
    <source>
        <dbReference type="ARBA" id="ARBA00023015"/>
    </source>
</evidence>
<dbReference type="PANTHER" id="PTHR30146">
    <property type="entry name" value="LACI-RELATED TRANSCRIPTIONAL REPRESSOR"/>
    <property type="match status" value="1"/>
</dbReference>
<keyword evidence="1" id="KW-0678">Repressor</keyword>
<dbReference type="AlphaFoldDB" id="A0A7H4N4W9"/>
<keyword evidence="4" id="KW-0804">Transcription</keyword>